<gene>
    <name evidence="1" type="ORF">LCGC14_3079770</name>
</gene>
<sequence>MTQLLSPTGDIPEARREAQRVDLIRRAAGVDALIGQGMPGHHFGRYLCVHCPDDRFVPPYRPLRLDSHILQHLGDNPGHEVRFYCFDDGELEEQWQPAPRPELVLVALEVLRRADLLKWIDLERNVRPLEPDTVLLTFCEAETLAAIRERPGTTMGELCKTMN</sequence>
<accession>A0A0F8YLA1</accession>
<evidence type="ECO:0000313" key="1">
    <source>
        <dbReference type="EMBL" id="KKK54924.1"/>
    </source>
</evidence>
<proteinExistence type="predicted"/>
<reference evidence="1" key="1">
    <citation type="journal article" date="2015" name="Nature">
        <title>Complex archaea that bridge the gap between prokaryotes and eukaryotes.</title>
        <authorList>
            <person name="Spang A."/>
            <person name="Saw J.H."/>
            <person name="Jorgensen S.L."/>
            <person name="Zaremba-Niedzwiedzka K."/>
            <person name="Martijn J."/>
            <person name="Lind A.E."/>
            <person name="van Eijk R."/>
            <person name="Schleper C."/>
            <person name="Guy L."/>
            <person name="Ettema T.J."/>
        </authorList>
    </citation>
    <scope>NUCLEOTIDE SEQUENCE</scope>
</reference>
<feature type="non-terminal residue" evidence="1">
    <location>
        <position position="163"/>
    </location>
</feature>
<dbReference type="EMBL" id="LAZR01065748">
    <property type="protein sequence ID" value="KKK54924.1"/>
    <property type="molecule type" value="Genomic_DNA"/>
</dbReference>
<dbReference type="AlphaFoldDB" id="A0A0F8YLA1"/>
<name>A0A0F8YLA1_9ZZZZ</name>
<protein>
    <submittedName>
        <fullName evidence="1">Uncharacterized protein</fullName>
    </submittedName>
</protein>
<organism evidence="1">
    <name type="scientific">marine sediment metagenome</name>
    <dbReference type="NCBI Taxonomy" id="412755"/>
    <lineage>
        <taxon>unclassified sequences</taxon>
        <taxon>metagenomes</taxon>
        <taxon>ecological metagenomes</taxon>
    </lineage>
</organism>
<comment type="caution">
    <text evidence="1">The sequence shown here is derived from an EMBL/GenBank/DDBJ whole genome shotgun (WGS) entry which is preliminary data.</text>
</comment>